<name>A0A1Q6DW23_METT1</name>
<dbReference type="EMBL" id="MSDW01000001">
    <property type="protein sequence ID" value="OKY78546.1"/>
    <property type="molecule type" value="Genomic_DNA"/>
</dbReference>
<dbReference type="Proteomes" id="UP000185744">
    <property type="component" value="Unassembled WGS sequence"/>
</dbReference>
<proteinExistence type="predicted"/>
<protein>
    <submittedName>
        <fullName evidence="1">Uncharacterized protein</fullName>
    </submittedName>
</protein>
<organism evidence="1 2">
    <name type="scientific">Methanohalarchaeum thermophilum</name>
    <dbReference type="NCBI Taxonomy" id="1903181"/>
    <lineage>
        <taxon>Archaea</taxon>
        <taxon>Methanobacteriati</taxon>
        <taxon>Methanobacteriota</taxon>
        <taxon>Methanonatronarchaeia</taxon>
        <taxon>Methanonatronarchaeales</taxon>
        <taxon>Methanonatronarchaeaceae</taxon>
        <taxon>Candidatus Methanohalarchaeum</taxon>
    </lineage>
</organism>
<reference evidence="1" key="1">
    <citation type="submission" date="2016-12" db="EMBL/GenBank/DDBJ databases">
        <title>Discovery of methanogenic haloarchaea.</title>
        <authorList>
            <person name="Sorokin D.Y."/>
            <person name="Makarova K.S."/>
            <person name="Abbas B."/>
            <person name="Ferrer M."/>
            <person name="Golyshin P.N."/>
        </authorList>
    </citation>
    <scope>NUCLEOTIDE SEQUENCE [LARGE SCALE GENOMIC DNA]</scope>
    <source>
        <strain evidence="1">HMET1</strain>
    </source>
</reference>
<dbReference type="AlphaFoldDB" id="A0A1Q6DW23"/>
<sequence length="77" mass="9268">MISTTGKDLSEENKYETRVFEGKAYRGLSDQESWIKNSYDINLDKEFKKYSKKFDRLNKAIEYHKKLLSHFILEEEL</sequence>
<keyword evidence="2" id="KW-1185">Reference proteome</keyword>
<evidence type="ECO:0000313" key="2">
    <source>
        <dbReference type="Proteomes" id="UP000185744"/>
    </source>
</evidence>
<comment type="caution">
    <text evidence="1">The sequence shown here is derived from an EMBL/GenBank/DDBJ whole genome shotgun (WGS) entry which is preliminary data.</text>
</comment>
<gene>
    <name evidence="1" type="ORF">BTN85_1042</name>
</gene>
<dbReference type="InParanoid" id="A0A1Q6DW23"/>
<evidence type="ECO:0000313" key="1">
    <source>
        <dbReference type="EMBL" id="OKY78546.1"/>
    </source>
</evidence>
<accession>A0A1Q6DW23</accession>